<evidence type="ECO:0000256" key="1">
    <source>
        <dbReference type="ARBA" id="ARBA00001947"/>
    </source>
</evidence>
<proteinExistence type="inferred from homology"/>
<evidence type="ECO:0000313" key="15">
    <source>
        <dbReference type="EMBL" id="OGG78073.1"/>
    </source>
</evidence>
<protein>
    <recommendedName>
        <fullName evidence="14">Peptidase M50 domain-containing protein</fullName>
    </recommendedName>
</protein>
<evidence type="ECO:0000256" key="6">
    <source>
        <dbReference type="ARBA" id="ARBA00022692"/>
    </source>
</evidence>
<dbReference type="GO" id="GO:0006508">
    <property type="term" value="P:proteolysis"/>
    <property type="evidence" value="ECO:0007669"/>
    <property type="project" value="UniProtKB-KW"/>
</dbReference>
<evidence type="ECO:0000256" key="13">
    <source>
        <dbReference type="SAM" id="Phobius"/>
    </source>
</evidence>
<name>A0A1F6EWW8_9BACT</name>
<dbReference type="GO" id="GO:0046872">
    <property type="term" value="F:metal ion binding"/>
    <property type="evidence" value="ECO:0007669"/>
    <property type="project" value="UniProtKB-KW"/>
</dbReference>
<dbReference type="GO" id="GO:0008237">
    <property type="term" value="F:metallopeptidase activity"/>
    <property type="evidence" value="ECO:0007669"/>
    <property type="project" value="UniProtKB-KW"/>
</dbReference>
<evidence type="ECO:0000256" key="7">
    <source>
        <dbReference type="ARBA" id="ARBA00022723"/>
    </source>
</evidence>
<dbReference type="PANTHER" id="PTHR35864:SF1">
    <property type="entry name" value="ZINC METALLOPROTEASE YWHC-RELATED"/>
    <property type="match status" value="1"/>
</dbReference>
<accession>A0A1F6EWW8</accession>
<dbReference type="PANTHER" id="PTHR35864">
    <property type="entry name" value="ZINC METALLOPROTEASE MJ0611-RELATED"/>
    <property type="match status" value="1"/>
</dbReference>
<dbReference type="InterPro" id="IPR044537">
    <property type="entry name" value="Rip2-like"/>
</dbReference>
<keyword evidence="7" id="KW-0479">Metal-binding</keyword>
<dbReference type="Proteomes" id="UP000178811">
    <property type="component" value="Unassembled WGS sequence"/>
</dbReference>
<feature type="transmembrane region" description="Helical" evidence="13">
    <location>
        <begin position="89"/>
        <end position="109"/>
    </location>
</feature>
<dbReference type="AlphaFoldDB" id="A0A1F6EWW8"/>
<keyword evidence="8" id="KW-0378">Hydrolase</keyword>
<dbReference type="InterPro" id="IPR052348">
    <property type="entry name" value="Metallopeptidase_M50B"/>
</dbReference>
<evidence type="ECO:0000256" key="2">
    <source>
        <dbReference type="ARBA" id="ARBA00004651"/>
    </source>
</evidence>
<comment type="cofactor">
    <cofactor evidence="1">
        <name>Zn(2+)</name>
        <dbReference type="ChEBI" id="CHEBI:29105"/>
    </cofactor>
</comment>
<keyword evidence="5" id="KW-0645">Protease</keyword>
<feature type="domain" description="Peptidase M50" evidence="14">
    <location>
        <begin position="115"/>
        <end position="171"/>
    </location>
</feature>
<comment type="similarity">
    <text evidence="3">Belongs to the peptidase M50B family.</text>
</comment>
<evidence type="ECO:0000256" key="10">
    <source>
        <dbReference type="ARBA" id="ARBA00022989"/>
    </source>
</evidence>
<keyword evidence="10 13" id="KW-1133">Transmembrane helix</keyword>
<evidence type="ECO:0000256" key="9">
    <source>
        <dbReference type="ARBA" id="ARBA00022833"/>
    </source>
</evidence>
<sequence length="217" mass="23300">MAIILSLVVLILSIIAHEVAHGYAANSLGDPTARLAGRLTLNPLPHIDLMGSIVIPALLIFTQSPILFGWAKPVPYNPYNLKNQRWGEALVAIAGSATNILLAVIFGLIVRFGSIPLATGGTMLDATMLSFAATIAFINLFLGLFNLIPFPPLDGFTVLRSALPWHLSSGLHRLEQHIRAAGALSLILFLVVFSYMFAGPFFNLVLWLFGLITGGGI</sequence>
<dbReference type="CDD" id="cd06158">
    <property type="entry name" value="S2P-M50_like_1"/>
    <property type="match status" value="1"/>
</dbReference>
<keyword evidence="9" id="KW-0862">Zinc</keyword>
<keyword evidence="4" id="KW-1003">Cell membrane</keyword>
<dbReference type="EMBL" id="MFLW01000025">
    <property type="protein sequence ID" value="OGG78073.1"/>
    <property type="molecule type" value="Genomic_DNA"/>
</dbReference>
<gene>
    <name evidence="15" type="ORF">A3A36_02800</name>
</gene>
<reference evidence="15 16" key="1">
    <citation type="journal article" date="2016" name="Nat. Commun.">
        <title>Thousands of microbial genomes shed light on interconnected biogeochemical processes in an aquifer system.</title>
        <authorList>
            <person name="Anantharaman K."/>
            <person name="Brown C.T."/>
            <person name="Hug L.A."/>
            <person name="Sharon I."/>
            <person name="Castelle C.J."/>
            <person name="Probst A.J."/>
            <person name="Thomas B.C."/>
            <person name="Singh A."/>
            <person name="Wilkins M.J."/>
            <person name="Karaoz U."/>
            <person name="Brodie E.L."/>
            <person name="Williams K.H."/>
            <person name="Hubbard S.S."/>
            <person name="Banfield J.F."/>
        </authorList>
    </citation>
    <scope>NUCLEOTIDE SEQUENCE [LARGE SCALE GENOMIC DNA]</scope>
</reference>
<comment type="subcellular location">
    <subcellularLocation>
        <location evidence="2">Cell membrane</location>
        <topology evidence="2">Multi-pass membrane protein</topology>
    </subcellularLocation>
</comment>
<dbReference type="GO" id="GO:0005886">
    <property type="term" value="C:plasma membrane"/>
    <property type="evidence" value="ECO:0007669"/>
    <property type="project" value="UniProtKB-SubCell"/>
</dbReference>
<evidence type="ECO:0000256" key="8">
    <source>
        <dbReference type="ARBA" id="ARBA00022801"/>
    </source>
</evidence>
<evidence type="ECO:0000256" key="3">
    <source>
        <dbReference type="ARBA" id="ARBA00007931"/>
    </source>
</evidence>
<keyword evidence="6 13" id="KW-0812">Transmembrane</keyword>
<evidence type="ECO:0000256" key="5">
    <source>
        <dbReference type="ARBA" id="ARBA00022670"/>
    </source>
</evidence>
<evidence type="ECO:0000256" key="4">
    <source>
        <dbReference type="ARBA" id="ARBA00022475"/>
    </source>
</evidence>
<dbReference type="InterPro" id="IPR008915">
    <property type="entry name" value="Peptidase_M50"/>
</dbReference>
<evidence type="ECO:0000313" key="16">
    <source>
        <dbReference type="Proteomes" id="UP000178811"/>
    </source>
</evidence>
<keyword evidence="12 13" id="KW-0472">Membrane</keyword>
<comment type="caution">
    <text evidence="15">The sequence shown here is derived from an EMBL/GenBank/DDBJ whole genome shotgun (WGS) entry which is preliminary data.</text>
</comment>
<dbReference type="Pfam" id="PF02163">
    <property type="entry name" value="Peptidase_M50"/>
    <property type="match status" value="1"/>
</dbReference>
<evidence type="ECO:0000256" key="12">
    <source>
        <dbReference type="ARBA" id="ARBA00023136"/>
    </source>
</evidence>
<evidence type="ECO:0000259" key="14">
    <source>
        <dbReference type="Pfam" id="PF02163"/>
    </source>
</evidence>
<keyword evidence="11" id="KW-0482">Metalloprotease</keyword>
<organism evidence="15 16">
    <name type="scientific">Candidatus Kaiserbacteria bacterium RIFCSPLOWO2_01_FULL_52_12b</name>
    <dbReference type="NCBI Taxonomy" id="1798509"/>
    <lineage>
        <taxon>Bacteria</taxon>
        <taxon>Candidatus Kaiseribacteriota</taxon>
    </lineage>
</organism>
<feature type="transmembrane region" description="Helical" evidence="13">
    <location>
        <begin position="49"/>
        <end position="68"/>
    </location>
</feature>
<feature type="transmembrane region" description="Helical" evidence="13">
    <location>
        <begin position="183"/>
        <end position="209"/>
    </location>
</feature>
<feature type="transmembrane region" description="Helical" evidence="13">
    <location>
        <begin position="129"/>
        <end position="150"/>
    </location>
</feature>
<evidence type="ECO:0000256" key="11">
    <source>
        <dbReference type="ARBA" id="ARBA00023049"/>
    </source>
</evidence>